<name>A0A2S6IDI8_9ACTN</name>
<protein>
    <submittedName>
        <fullName evidence="2">Uncharacterized protein</fullName>
    </submittedName>
</protein>
<evidence type="ECO:0000313" key="3">
    <source>
        <dbReference type="Proteomes" id="UP000239485"/>
    </source>
</evidence>
<accession>A0A2S6IDI8</accession>
<dbReference type="Proteomes" id="UP000239485">
    <property type="component" value="Unassembled WGS sequence"/>
</dbReference>
<feature type="transmembrane region" description="Helical" evidence="1">
    <location>
        <begin position="12"/>
        <end position="30"/>
    </location>
</feature>
<sequence length="37" mass="4053">MAHPVPSTETAITSVAWCLIVPLVFLMEVTRAERIIG</sequence>
<evidence type="ECO:0000256" key="1">
    <source>
        <dbReference type="SAM" id="Phobius"/>
    </source>
</evidence>
<gene>
    <name evidence="2" type="ORF">CLV92_1152</name>
</gene>
<keyword evidence="1" id="KW-1133">Transmembrane helix</keyword>
<keyword evidence="1" id="KW-0812">Transmembrane</keyword>
<dbReference type="AlphaFoldDB" id="A0A2S6IDI8"/>
<comment type="caution">
    <text evidence="2">The sequence shown here is derived from an EMBL/GenBank/DDBJ whole genome shotgun (WGS) entry which is preliminary data.</text>
</comment>
<evidence type="ECO:0000313" key="2">
    <source>
        <dbReference type="EMBL" id="PPK92256.1"/>
    </source>
</evidence>
<keyword evidence="3" id="KW-1185">Reference proteome</keyword>
<proteinExistence type="predicted"/>
<reference evidence="2 3" key="1">
    <citation type="submission" date="2018-02" db="EMBL/GenBank/DDBJ databases">
        <title>Genomic Encyclopedia of Archaeal and Bacterial Type Strains, Phase II (KMG-II): from individual species to whole genera.</title>
        <authorList>
            <person name="Goeker M."/>
        </authorList>
    </citation>
    <scope>NUCLEOTIDE SEQUENCE [LARGE SCALE GENOMIC DNA]</scope>
    <source>
        <strain evidence="2 3">DSM 22857</strain>
    </source>
</reference>
<organism evidence="2 3">
    <name type="scientific">Kineococcus xinjiangensis</name>
    <dbReference type="NCBI Taxonomy" id="512762"/>
    <lineage>
        <taxon>Bacteria</taxon>
        <taxon>Bacillati</taxon>
        <taxon>Actinomycetota</taxon>
        <taxon>Actinomycetes</taxon>
        <taxon>Kineosporiales</taxon>
        <taxon>Kineosporiaceae</taxon>
        <taxon>Kineococcus</taxon>
    </lineage>
</organism>
<keyword evidence="1" id="KW-0472">Membrane</keyword>
<dbReference type="EMBL" id="PTJD01000015">
    <property type="protein sequence ID" value="PPK92256.1"/>
    <property type="molecule type" value="Genomic_DNA"/>
</dbReference>